<dbReference type="Gramene" id="KCW52728">
    <property type="protein sequence ID" value="KCW52728"/>
    <property type="gene ID" value="EUGRSUZ_J02087"/>
</dbReference>
<protein>
    <submittedName>
        <fullName evidence="2">Uncharacterized protein</fullName>
    </submittedName>
</protein>
<feature type="compositionally biased region" description="Polar residues" evidence="1">
    <location>
        <begin position="1"/>
        <end position="16"/>
    </location>
</feature>
<name>A0A059AFV7_EUCGR</name>
<proteinExistence type="predicted"/>
<gene>
    <name evidence="2" type="ORF">EUGRSUZ_J02087</name>
</gene>
<dbReference type="AlphaFoldDB" id="A0A059AFV7"/>
<feature type="region of interest" description="Disordered" evidence="1">
    <location>
        <begin position="1"/>
        <end position="22"/>
    </location>
</feature>
<dbReference type="EMBL" id="KK198762">
    <property type="protein sequence ID" value="KCW52728.1"/>
    <property type="molecule type" value="Genomic_DNA"/>
</dbReference>
<accession>A0A059AFV7</accession>
<sequence>MHASLPQNEGHNNSNYKELLLSPPPRRSYMHIGLRIPCINKDKEVSKQSNKYKSLKLSFSKVMIKYLRMSVF</sequence>
<dbReference type="InParanoid" id="A0A059AFV7"/>
<reference evidence="2" key="1">
    <citation type="submission" date="2013-07" db="EMBL/GenBank/DDBJ databases">
        <title>The genome of Eucalyptus grandis.</title>
        <authorList>
            <person name="Schmutz J."/>
            <person name="Hayes R."/>
            <person name="Myburg A."/>
            <person name="Tuskan G."/>
            <person name="Grattapaglia D."/>
            <person name="Rokhsar D.S."/>
        </authorList>
    </citation>
    <scope>NUCLEOTIDE SEQUENCE</scope>
    <source>
        <tissue evidence="2">Leaf extractions</tissue>
    </source>
</reference>
<evidence type="ECO:0000256" key="1">
    <source>
        <dbReference type="SAM" id="MobiDB-lite"/>
    </source>
</evidence>
<evidence type="ECO:0000313" key="2">
    <source>
        <dbReference type="EMBL" id="KCW52728.1"/>
    </source>
</evidence>
<organism evidence="2">
    <name type="scientific">Eucalyptus grandis</name>
    <name type="common">Flooded gum</name>
    <dbReference type="NCBI Taxonomy" id="71139"/>
    <lineage>
        <taxon>Eukaryota</taxon>
        <taxon>Viridiplantae</taxon>
        <taxon>Streptophyta</taxon>
        <taxon>Embryophyta</taxon>
        <taxon>Tracheophyta</taxon>
        <taxon>Spermatophyta</taxon>
        <taxon>Magnoliopsida</taxon>
        <taxon>eudicotyledons</taxon>
        <taxon>Gunneridae</taxon>
        <taxon>Pentapetalae</taxon>
        <taxon>rosids</taxon>
        <taxon>malvids</taxon>
        <taxon>Myrtales</taxon>
        <taxon>Myrtaceae</taxon>
        <taxon>Myrtoideae</taxon>
        <taxon>Eucalypteae</taxon>
        <taxon>Eucalyptus</taxon>
    </lineage>
</organism>